<evidence type="ECO:0000259" key="1">
    <source>
        <dbReference type="Pfam" id="PF07992"/>
    </source>
</evidence>
<dbReference type="GO" id="GO:0070221">
    <property type="term" value="P:sulfide oxidation, using sulfide:quinone oxidoreductase"/>
    <property type="evidence" value="ECO:0007669"/>
    <property type="project" value="TreeGrafter"/>
</dbReference>
<dbReference type="Pfam" id="PF07992">
    <property type="entry name" value="Pyr_redox_2"/>
    <property type="match status" value="1"/>
</dbReference>
<dbReference type="InterPro" id="IPR015904">
    <property type="entry name" value="Sulphide_quinone_reductase"/>
</dbReference>
<organism evidence="2 3">
    <name type="scientific">Microbacterium imperiale</name>
    <dbReference type="NCBI Taxonomy" id="33884"/>
    <lineage>
        <taxon>Bacteria</taxon>
        <taxon>Bacillati</taxon>
        <taxon>Actinomycetota</taxon>
        <taxon>Actinomycetes</taxon>
        <taxon>Micrococcales</taxon>
        <taxon>Microbacteriaceae</taxon>
        <taxon>Microbacterium</taxon>
    </lineage>
</organism>
<evidence type="ECO:0000313" key="2">
    <source>
        <dbReference type="EMBL" id="GLJ81138.1"/>
    </source>
</evidence>
<dbReference type="AlphaFoldDB" id="A0A9W6HJB4"/>
<dbReference type="PANTHER" id="PTHR10632">
    <property type="entry name" value="SULFIDE:QUINONE OXIDOREDUCTASE"/>
    <property type="match status" value="1"/>
</dbReference>
<reference evidence="2" key="2">
    <citation type="submission" date="2023-01" db="EMBL/GenBank/DDBJ databases">
        <authorList>
            <person name="Sun Q."/>
            <person name="Evtushenko L."/>
        </authorList>
    </citation>
    <scope>NUCLEOTIDE SEQUENCE</scope>
    <source>
        <strain evidence="2">VKM Ac-1447</strain>
    </source>
</reference>
<dbReference type="GO" id="GO:0071949">
    <property type="term" value="F:FAD binding"/>
    <property type="evidence" value="ECO:0007669"/>
    <property type="project" value="TreeGrafter"/>
</dbReference>
<dbReference type="Gene3D" id="3.50.50.60">
    <property type="entry name" value="FAD/NAD(P)-binding domain"/>
    <property type="match status" value="2"/>
</dbReference>
<protein>
    <recommendedName>
        <fullName evidence="1">FAD/NAD(P)-binding domain-containing protein</fullName>
    </recommendedName>
</protein>
<accession>A0A9W6HJB4</accession>
<reference evidence="2" key="1">
    <citation type="journal article" date="2014" name="Int. J. Syst. Evol. Microbiol.">
        <title>Complete genome sequence of Corynebacterium casei LMG S-19264T (=DSM 44701T), isolated from a smear-ripened cheese.</title>
        <authorList>
            <consortium name="US DOE Joint Genome Institute (JGI-PGF)"/>
            <person name="Walter F."/>
            <person name="Albersmeier A."/>
            <person name="Kalinowski J."/>
            <person name="Ruckert C."/>
        </authorList>
    </citation>
    <scope>NUCLEOTIDE SEQUENCE</scope>
    <source>
        <strain evidence="2">VKM Ac-1447</strain>
    </source>
</reference>
<dbReference type="PRINTS" id="PR00420">
    <property type="entry name" value="RNGMNOXGNASE"/>
</dbReference>
<proteinExistence type="predicted"/>
<dbReference type="InterPro" id="IPR023753">
    <property type="entry name" value="FAD/NAD-binding_dom"/>
</dbReference>
<dbReference type="Proteomes" id="UP001142317">
    <property type="component" value="Unassembled WGS sequence"/>
</dbReference>
<dbReference type="GO" id="GO:0070224">
    <property type="term" value="F:sulfide:quinone oxidoreductase activity"/>
    <property type="evidence" value="ECO:0007669"/>
    <property type="project" value="TreeGrafter"/>
</dbReference>
<evidence type="ECO:0000313" key="3">
    <source>
        <dbReference type="Proteomes" id="UP001142317"/>
    </source>
</evidence>
<dbReference type="InterPro" id="IPR036188">
    <property type="entry name" value="FAD/NAD-bd_sf"/>
</dbReference>
<dbReference type="PANTHER" id="PTHR10632:SF2">
    <property type="entry name" value="SULFIDE:QUINONE OXIDOREDUCTASE, MITOCHONDRIAL"/>
    <property type="match status" value="1"/>
</dbReference>
<dbReference type="EMBL" id="BSEO01000014">
    <property type="protein sequence ID" value="GLJ81138.1"/>
    <property type="molecule type" value="Genomic_DNA"/>
</dbReference>
<sequence>MTAANTGAGPTGAGAQPAAHHRVIVVGGGNGGVSAAARLLRRGVTDVALIEPRDVHEYKPLFSHVAGGTARISETMRPQRSVMPRDVTWIRDAVVQVDPARSVVQLAGGGEVGYDQLVLSPGMQKDWASVPGLAESIGTGDVTTHYEGDLAARTSLRLRDLRRGTVVFTQPAGPASCAGAAQKPLYQACDYWQRTGVLGDIRAVLVVPDKTVFGIEAFDREIQRAVDRYGIELHTDSALIEVDADRTEAVIASPTGIERIRYDLLSVTPPQSAPEWIRASGLAADDDPDGFVEVDPETLRHPRFVNVWGLGDAAATTNSKSGGALRKQTMVLAKNLAAVLAGKEPTARYDGYGVCPMTVSRASVVWAEFGPSGELMPTIPFLRRMYRESRLSWFFDRRVLPWVYWNLILTGRV</sequence>
<comment type="caution">
    <text evidence="2">The sequence shown here is derived from an EMBL/GenBank/DDBJ whole genome shotgun (WGS) entry which is preliminary data.</text>
</comment>
<name>A0A9W6HJB4_9MICO</name>
<gene>
    <name evidence="2" type="ORF">GCM10017586_28210</name>
</gene>
<keyword evidence="3" id="KW-1185">Reference proteome</keyword>
<dbReference type="RefSeq" id="WP_210007282.1">
    <property type="nucleotide sequence ID" value="NZ_BSEO01000014.1"/>
</dbReference>
<dbReference type="SUPFAM" id="SSF51905">
    <property type="entry name" value="FAD/NAD(P)-binding domain"/>
    <property type="match status" value="1"/>
</dbReference>
<feature type="domain" description="FAD/NAD(P)-binding" evidence="1">
    <location>
        <begin position="22"/>
        <end position="318"/>
    </location>
</feature>